<reference evidence="2" key="1">
    <citation type="submission" date="2023-04" db="EMBL/GenBank/DDBJ databases">
        <authorList>
            <consortium name="ELIXIR-Norway"/>
        </authorList>
    </citation>
    <scope>NUCLEOTIDE SEQUENCE [LARGE SCALE GENOMIC DNA]</scope>
</reference>
<evidence type="ECO:0000313" key="2">
    <source>
        <dbReference type="EMBL" id="CAI9159521.1"/>
    </source>
</evidence>
<sequence>MEGAGGPVEKRQPAGKPRREQAEAPTARRGEAEGGGRVKISRSAGRVPPGAWEAGAAEAAAAAARAEGVVITGDCSSPETSGAGPGGARELPGHLGRPARGAGPRPAWGPRGRSRDHVRKTSRGVKGHGQRLPAFPARTRTSAATPAIAPAEEQDFNKPDCPPWEAAKSRGRDTATSCIENRTPSLLPSRCTEAEGYCIRIYGTSCRPHIHSPSLLVVGRTFWW</sequence>
<evidence type="ECO:0000256" key="1">
    <source>
        <dbReference type="SAM" id="MobiDB-lite"/>
    </source>
</evidence>
<dbReference type="Proteomes" id="UP001176941">
    <property type="component" value="Chromosome 19"/>
</dbReference>
<dbReference type="EMBL" id="OX459955">
    <property type="protein sequence ID" value="CAI9159521.1"/>
    <property type="molecule type" value="Genomic_DNA"/>
</dbReference>
<feature type="compositionally biased region" description="Low complexity" evidence="1">
    <location>
        <begin position="50"/>
        <end position="68"/>
    </location>
</feature>
<proteinExistence type="predicted"/>
<organism evidence="2 3">
    <name type="scientific">Rangifer tarandus platyrhynchus</name>
    <name type="common">Svalbard reindeer</name>
    <dbReference type="NCBI Taxonomy" id="3082113"/>
    <lineage>
        <taxon>Eukaryota</taxon>
        <taxon>Metazoa</taxon>
        <taxon>Chordata</taxon>
        <taxon>Craniata</taxon>
        <taxon>Vertebrata</taxon>
        <taxon>Euteleostomi</taxon>
        <taxon>Mammalia</taxon>
        <taxon>Eutheria</taxon>
        <taxon>Laurasiatheria</taxon>
        <taxon>Artiodactyla</taxon>
        <taxon>Ruminantia</taxon>
        <taxon>Pecora</taxon>
        <taxon>Cervidae</taxon>
        <taxon>Odocoileinae</taxon>
        <taxon>Rangifer</taxon>
    </lineage>
</organism>
<keyword evidence="3" id="KW-1185">Reference proteome</keyword>
<feature type="compositionally biased region" description="Basic residues" evidence="1">
    <location>
        <begin position="112"/>
        <end position="129"/>
    </location>
</feature>
<gene>
    <name evidence="2" type="ORF">MRATA1EN1_LOCUS8483</name>
</gene>
<protein>
    <submittedName>
        <fullName evidence="2">Uncharacterized protein</fullName>
    </submittedName>
</protein>
<feature type="compositionally biased region" description="Basic and acidic residues" evidence="1">
    <location>
        <begin position="8"/>
        <end position="36"/>
    </location>
</feature>
<evidence type="ECO:0000313" key="3">
    <source>
        <dbReference type="Proteomes" id="UP001176941"/>
    </source>
</evidence>
<feature type="compositionally biased region" description="Low complexity" evidence="1">
    <location>
        <begin position="93"/>
        <end position="111"/>
    </location>
</feature>
<feature type="compositionally biased region" description="Low complexity" evidence="1">
    <location>
        <begin position="133"/>
        <end position="151"/>
    </location>
</feature>
<name>A0ABN8YEF7_RANTA</name>
<feature type="region of interest" description="Disordered" evidence="1">
    <location>
        <begin position="1"/>
        <end position="175"/>
    </location>
</feature>
<accession>A0ABN8YEF7</accession>